<evidence type="ECO:0000256" key="2">
    <source>
        <dbReference type="ARBA" id="ARBA00022527"/>
    </source>
</evidence>
<dbReference type="Proteomes" id="UP000767854">
    <property type="component" value="Unassembled WGS sequence"/>
</dbReference>
<evidence type="ECO:0000313" key="12">
    <source>
        <dbReference type="Proteomes" id="UP000767854"/>
    </source>
</evidence>
<evidence type="ECO:0000259" key="10">
    <source>
        <dbReference type="PROSITE" id="PS50011"/>
    </source>
</evidence>
<comment type="catalytic activity">
    <reaction evidence="7">
        <text>L-threonyl-[protein] + ATP = O-phospho-L-threonyl-[protein] + ADP + H(+)</text>
        <dbReference type="Rhea" id="RHEA:46608"/>
        <dbReference type="Rhea" id="RHEA-COMP:11060"/>
        <dbReference type="Rhea" id="RHEA-COMP:11605"/>
        <dbReference type="ChEBI" id="CHEBI:15378"/>
        <dbReference type="ChEBI" id="CHEBI:30013"/>
        <dbReference type="ChEBI" id="CHEBI:30616"/>
        <dbReference type="ChEBI" id="CHEBI:61977"/>
        <dbReference type="ChEBI" id="CHEBI:456216"/>
        <dbReference type="EC" id="2.7.11.1"/>
    </reaction>
</comment>
<keyword evidence="5 11" id="KW-0418">Kinase</keyword>
<keyword evidence="3" id="KW-0808">Transferase</keyword>
<organism evidence="11 12">
    <name type="scientific">Fusibacter tunisiensis</name>
    <dbReference type="NCBI Taxonomy" id="1008308"/>
    <lineage>
        <taxon>Bacteria</taxon>
        <taxon>Bacillati</taxon>
        <taxon>Bacillota</taxon>
        <taxon>Clostridia</taxon>
        <taxon>Eubacteriales</taxon>
        <taxon>Eubacteriales Family XII. Incertae Sedis</taxon>
        <taxon>Fusibacter</taxon>
    </lineage>
</organism>
<keyword evidence="9" id="KW-0812">Transmembrane</keyword>
<dbReference type="InterPro" id="IPR000719">
    <property type="entry name" value="Prot_kinase_dom"/>
</dbReference>
<dbReference type="PANTHER" id="PTHR24363">
    <property type="entry name" value="SERINE/THREONINE PROTEIN KINASE"/>
    <property type="match status" value="1"/>
</dbReference>
<dbReference type="GO" id="GO:0004674">
    <property type="term" value="F:protein serine/threonine kinase activity"/>
    <property type="evidence" value="ECO:0007669"/>
    <property type="project" value="UniProtKB-KW"/>
</dbReference>
<keyword evidence="4" id="KW-0547">Nucleotide-binding</keyword>
<dbReference type="PROSITE" id="PS50011">
    <property type="entry name" value="PROTEIN_KINASE_DOM"/>
    <property type="match status" value="1"/>
</dbReference>
<evidence type="ECO:0000256" key="6">
    <source>
        <dbReference type="ARBA" id="ARBA00022840"/>
    </source>
</evidence>
<evidence type="ECO:0000256" key="1">
    <source>
        <dbReference type="ARBA" id="ARBA00012513"/>
    </source>
</evidence>
<dbReference type="Pfam" id="PF00069">
    <property type="entry name" value="Pkinase"/>
    <property type="match status" value="1"/>
</dbReference>
<sequence>MEFSQSFEYDIHQSAAGKAIQAVYDLGEEIYRSKESVVTRVERYEDRAVFVLKAMRIRPEIQFELDLVKRLDVQGVNRVVAVFQSDLFLYWVVEYVPGVNLEHYVLSRGKLEEAHAFELLFKISEILERLHRNHSGKFVFRDLKPSNIMVTPEGDVVLIDVVTIREVKVNRTQDTYLIGSKGYTAPEAYGYMQTTERSDVYSTGATLFFMLTGIQPASIEDMVTCLRKDVKLSHKAKRLILKATAFNPKNRFGSVTQLKSELNGKRAKLRKLKAVFGLAGLAFVLIAFTWAWALRPPEGPFLIESGLVIEAFDERSVKITLDESQLPEVFSDYAYMSVATDHAPFYEADIPVLAADAVSSGNGLTSFRSDSAYISGIDSRDCLMLLLYDEDLEVIGYYNTDDIRAGLDFSEGGVELALGYFEMTEGLGFEYYTEYAKLIVDASVYPEAQYACIWSSDGPFGEADFAEIEATFEDKEGFVSLENRVFTGFGPRDYFLNTYWLVYLISESGEIVERVMAYAR</sequence>
<keyword evidence="9" id="KW-0472">Membrane</keyword>
<comment type="catalytic activity">
    <reaction evidence="8">
        <text>L-seryl-[protein] + ATP = O-phospho-L-seryl-[protein] + ADP + H(+)</text>
        <dbReference type="Rhea" id="RHEA:17989"/>
        <dbReference type="Rhea" id="RHEA-COMP:9863"/>
        <dbReference type="Rhea" id="RHEA-COMP:11604"/>
        <dbReference type="ChEBI" id="CHEBI:15378"/>
        <dbReference type="ChEBI" id="CHEBI:29999"/>
        <dbReference type="ChEBI" id="CHEBI:30616"/>
        <dbReference type="ChEBI" id="CHEBI:83421"/>
        <dbReference type="ChEBI" id="CHEBI:456216"/>
        <dbReference type="EC" id="2.7.11.1"/>
    </reaction>
</comment>
<dbReference type="RefSeq" id="WP_204661644.1">
    <property type="nucleotide sequence ID" value="NZ_JAFBDT010000002.1"/>
</dbReference>
<accession>A0ABS2MN98</accession>
<dbReference type="Gene3D" id="1.10.510.10">
    <property type="entry name" value="Transferase(Phosphotransferase) domain 1"/>
    <property type="match status" value="1"/>
</dbReference>
<dbReference type="EC" id="2.7.11.1" evidence="1"/>
<evidence type="ECO:0000256" key="8">
    <source>
        <dbReference type="ARBA" id="ARBA00048679"/>
    </source>
</evidence>
<evidence type="ECO:0000313" key="11">
    <source>
        <dbReference type="EMBL" id="MBM7560871.1"/>
    </source>
</evidence>
<evidence type="ECO:0000256" key="4">
    <source>
        <dbReference type="ARBA" id="ARBA00022741"/>
    </source>
</evidence>
<gene>
    <name evidence="11" type="ORF">JOC49_000385</name>
</gene>
<dbReference type="PANTHER" id="PTHR24363:SF0">
    <property type="entry name" value="SERINE_THREONINE KINASE LIKE DOMAIN CONTAINING 1"/>
    <property type="match status" value="1"/>
</dbReference>
<keyword evidence="6" id="KW-0067">ATP-binding</keyword>
<keyword evidence="9" id="KW-1133">Transmembrane helix</keyword>
<proteinExistence type="predicted"/>
<comment type="caution">
    <text evidence="11">The sequence shown here is derived from an EMBL/GenBank/DDBJ whole genome shotgun (WGS) entry which is preliminary data.</text>
</comment>
<evidence type="ECO:0000256" key="7">
    <source>
        <dbReference type="ARBA" id="ARBA00047899"/>
    </source>
</evidence>
<evidence type="ECO:0000256" key="3">
    <source>
        <dbReference type="ARBA" id="ARBA00022679"/>
    </source>
</evidence>
<keyword evidence="2 11" id="KW-0723">Serine/threonine-protein kinase</keyword>
<feature type="transmembrane region" description="Helical" evidence="9">
    <location>
        <begin position="274"/>
        <end position="293"/>
    </location>
</feature>
<name>A0ABS2MN98_9FIRM</name>
<feature type="domain" description="Protein kinase" evidence="10">
    <location>
        <begin position="24"/>
        <end position="263"/>
    </location>
</feature>
<dbReference type="SUPFAM" id="SSF56112">
    <property type="entry name" value="Protein kinase-like (PK-like)"/>
    <property type="match status" value="1"/>
</dbReference>
<dbReference type="EMBL" id="JAFBDT010000002">
    <property type="protein sequence ID" value="MBM7560871.1"/>
    <property type="molecule type" value="Genomic_DNA"/>
</dbReference>
<evidence type="ECO:0000256" key="5">
    <source>
        <dbReference type="ARBA" id="ARBA00022777"/>
    </source>
</evidence>
<reference evidence="11 12" key="1">
    <citation type="submission" date="2021-01" db="EMBL/GenBank/DDBJ databases">
        <title>Genomic Encyclopedia of Type Strains, Phase IV (KMG-IV): sequencing the most valuable type-strain genomes for metagenomic binning, comparative biology and taxonomic classification.</title>
        <authorList>
            <person name="Goeker M."/>
        </authorList>
    </citation>
    <scope>NUCLEOTIDE SEQUENCE [LARGE SCALE GENOMIC DNA]</scope>
    <source>
        <strain evidence="11 12">DSM 24436</strain>
    </source>
</reference>
<protein>
    <recommendedName>
        <fullName evidence="1">non-specific serine/threonine protein kinase</fullName>
        <ecNumber evidence="1">2.7.11.1</ecNumber>
    </recommendedName>
</protein>
<evidence type="ECO:0000256" key="9">
    <source>
        <dbReference type="SAM" id="Phobius"/>
    </source>
</evidence>
<keyword evidence="12" id="KW-1185">Reference proteome</keyword>
<dbReference type="InterPro" id="IPR011009">
    <property type="entry name" value="Kinase-like_dom_sf"/>
</dbReference>
<dbReference type="SMART" id="SM00220">
    <property type="entry name" value="S_TKc"/>
    <property type="match status" value="1"/>
</dbReference>